<evidence type="ECO:0000256" key="2">
    <source>
        <dbReference type="SAM" id="Phobius"/>
    </source>
</evidence>
<comment type="caution">
    <text evidence="3">The sequence shown here is derived from an EMBL/GenBank/DDBJ whole genome shotgun (WGS) entry which is preliminary data.</text>
</comment>
<dbReference type="EMBL" id="JACBKZ010000015">
    <property type="protein sequence ID" value="KAF5930786.1"/>
    <property type="molecule type" value="Genomic_DNA"/>
</dbReference>
<dbReference type="AlphaFoldDB" id="A0A7J7FUS7"/>
<keyword evidence="2" id="KW-0472">Membrane</keyword>
<dbReference type="Proteomes" id="UP000593564">
    <property type="component" value="Unassembled WGS sequence"/>
</dbReference>
<gene>
    <name evidence="3" type="ORF">HYC85_031659</name>
</gene>
<keyword evidence="2" id="KW-1133">Transmembrane helix</keyword>
<name>A0A7J7FUS7_CAMSI</name>
<reference evidence="3 4" key="2">
    <citation type="submission" date="2020-07" db="EMBL/GenBank/DDBJ databases">
        <title>Genome assembly of wild tea tree DASZ reveals pedigree and selection history of tea varieties.</title>
        <authorList>
            <person name="Zhang W."/>
        </authorList>
    </citation>
    <scope>NUCLEOTIDE SEQUENCE [LARGE SCALE GENOMIC DNA]</scope>
    <source>
        <strain evidence="4">cv. G240</strain>
        <tissue evidence="3">Leaf</tissue>
    </source>
</reference>
<keyword evidence="4" id="KW-1185">Reference proteome</keyword>
<feature type="region of interest" description="Disordered" evidence="1">
    <location>
        <begin position="73"/>
        <end position="104"/>
    </location>
</feature>
<sequence>MTWVAKGFQISPAMAPSYNQQQEEDGQLQILRDKHYAMQGKFMAFTVIAVFSLFLVSLIFVPYLRRRRALTAKLESSDAKETDHYSPERPSGLKDDHQLRRSYY</sequence>
<evidence type="ECO:0000256" key="1">
    <source>
        <dbReference type="SAM" id="MobiDB-lite"/>
    </source>
</evidence>
<keyword evidence="2" id="KW-0812">Transmembrane</keyword>
<accession>A0A7J7FUS7</accession>
<evidence type="ECO:0000313" key="3">
    <source>
        <dbReference type="EMBL" id="KAF5930786.1"/>
    </source>
</evidence>
<protein>
    <submittedName>
        <fullName evidence="3">Uncharacterized protein</fullName>
    </submittedName>
</protein>
<organism evidence="3 4">
    <name type="scientific">Camellia sinensis</name>
    <name type="common">Tea plant</name>
    <name type="synonym">Thea sinensis</name>
    <dbReference type="NCBI Taxonomy" id="4442"/>
    <lineage>
        <taxon>Eukaryota</taxon>
        <taxon>Viridiplantae</taxon>
        <taxon>Streptophyta</taxon>
        <taxon>Embryophyta</taxon>
        <taxon>Tracheophyta</taxon>
        <taxon>Spermatophyta</taxon>
        <taxon>Magnoliopsida</taxon>
        <taxon>eudicotyledons</taxon>
        <taxon>Gunneridae</taxon>
        <taxon>Pentapetalae</taxon>
        <taxon>asterids</taxon>
        <taxon>Ericales</taxon>
        <taxon>Theaceae</taxon>
        <taxon>Camellia</taxon>
    </lineage>
</organism>
<feature type="transmembrane region" description="Helical" evidence="2">
    <location>
        <begin position="42"/>
        <end position="64"/>
    </location>
</feature>
<proteinExistence type="predicted"/>
<feature type="compositionally biased region" description="Basic and acidic residues" evidence="1">
    <location>
        <begin position="75"/>
        <end position="104"/>
    </location>
</feature>
<evidence type="ECO:0000313" key="4">
    <source>
        <dbReference type="Proteomes" id="UP000593564"/>
    </source>
</evidence>
<reference evidence="4" key="1">
    <citation type="journal article" date="2020" name="Nat. Commun.">
        <title>Genome assembly of wild tea tree DASZ reveals pedigree and selection history of tea varieties.</title>
        <authorList>
            <person name="Zhang W."/>
            <person name="Zhang Y."/>
            <person name="Qiu H."/>
            <person name="Guo Y."/>
            <person name="Wan H."/>
            <person name="Zhang X."/>
            <person name="Scossa F."/>
            <person name="Alseekh S."/>
            <person name="Zhang Q."/>
            <person name="Wang P."/>
            <person name="Xu L."/>
            <person name="Schmidt M.H."/>
            <person name="Jia X."/>
            <person name="Li D."/>
            <person name="Zhu A."/>
            <person name="Guo F."/>
            <person name="Chen W."/>
            <person name="Ni D."/>
            <person name="Usadel B."/>
            <person name="Fernie A.R."/>
            <person name="Wen W."/>
        </authorList>
    </citation>
    <scope>NUCLEOTIDE SEQUENCE [LARGE SCALE GENOMIC DNA]</scope>
    <source>
        <strain evidence="4">cv. G240</strain>
    </source>
</reference>